<feature type="compositionally biased region" description="Acidic residues" evidence="1">
    <location>
        <begin position="555"/>
        <end position="564"/>
    </location>
</feature>
<sequence>MSDEPGVAPPTRAETSYFLNLFPRPSQMQKEKPEPMDTKDQPKRGIFEDTSTREESLPKAMKGETHDGANSPREPVGPRASASLTPVKTPVGSLPTPTPTTASPASTLTPQQQLQDGNITTPPAKGKSRKGKQGKGQGKGQKGSSGPSQTTSSSSHQDNVISAMGRLCLRHEDAIAVQRANQGYVWWLRTAGPESIVPSLARVSAAWNRKKDEEGVQDHPLRIVMLSTLLEVMIERAQAAVEPSRLEASAQAGLILNHGDEPFWPFLRWNPTRRVEEIVSSEEMRPLEHSRLMRKLNQVRDTITPENILRCHGYHSITENMTGDTWRLLLEIETVGEEAQNLHAWLRRMVSCTAWKLIGGDTIRVTDMGPLLLPLKLDRLADGTVKRTVKKGPALELVARIAPRHPLFGVAAALGVLVAFIILQALFLAIYLLNEDGRKRLEPAAGFSAESLAVRMQKLHPSMCVVHAAIFSCSLSGFEMPLPPISVAFAEDIEQGEPTKPGHAEAAESVPEDASAVAEIPEARGEDSGTLPDGTRTSDAPQAPDSEGQEKAEADEVEDAEPEAQEAAGKRKRRQGLHARVLLELKSTSPCDMKARLESQLPQQDALIAAAQEVEAEKQKLVEEALAEVERLSQAVMEASAHEETALGKAKELRKRKKEAAKECAERQKEVQHHEDLLFLLGFEVERRRKLKEAEASMESEKDAKRQKIQAQDAKKAQDEMRQREKEARQAVRQLQKDTLFKVPCRDPFTTPPPQPATARRPFITSPILFSSFLWPFAPRALRAAPFGTYTRAAYGHLPVPAPRHWPVPPVPGLLDFGQSLCLRIRLFSSGRLFKEAVGSLEGRRLRPPVGAMTDLTTFVTLAEGQLRFLALSWPEEGRTAPVPEAVCVPVMKRQEGLLLCIPCGFLSLATLDEGENADAHSLVGPSHQCTVPFAVSDEQGVEQPLEMEGSVLLVDFGAQVLPQLRDLGEDIISDTLFPFDLHQLEAVPMSEELLAIARRWAAVTHADRAAFYSAVEDQVAADVGPGGKAKAKRAAPKKKVTAADLAQQMSFLTAMLSQLAEQLTAVKEKQEDLEKKVQPGLPEPVPSPAKPAHQMPFMPPRGPGLPVAKQASLVGPPPRTRNQDAPPALAAPLPLAVEPGAAGVGAIPQDGGLGDLSASSSTGYVGSKGAARRERLQAALANRSGDFYLAVLQAAAKRLTPSSPAPASLGDCLGQVSMCQYFERFGGFAGQRETGYIMWCLAHVMDCITSEDYAGAREFLAVTVVALDQSALDGGRWDFAWLLTLLEEPPAQLFHGRGAVANPRTRAFSPLSPVGWTTCALQYLKEVDLITTRRLESLGSHRQPAAPPAADTEGQAFPACSAFGGDLPGALPFAGVFARFPLDCSSRVRRRIMHQRLVHIVCMALNFLHANFVPIPLPLIQRPMNVAQRSLVAHVGRHLKAFGASVGEFVLAGSGRRNPQLIARLSELMSFLAASAATGDSYADRSGTVVPTHNEAHPGLDPFRSLDVSRLKLSGRGLWDPTPYLSEELFMAFTEPRSLLHGRPPPDSFVPVWTRECPLEVASLAALWDRLGLLRLAPASLLKSEAYLLARAFNCYNAPDKDRMIIDRRGQNWADSRLPGPSLFIPVGPMLGMLEVDPARQTVYCAASDRKDFYHQIAAPPAKALSNVLGPALPRKVVCNLSAFGRLLPSPVGLGCAGGPRHRLVPPKRGSLLFEPNHYLVCFGAIAQGDHLGVEVGSASHEGLLLSGGLLSEDVRLCSNRPFKGIAGAQGLVIDDFFSISVSDLTDVGPPPCVDDLHRAKAIYAAAELAGSDDKDVWGEQSARIAGAEINSSPHARARNIVTVAAPAAKRVALALLSLEAARLSHVTDTLWLSLVGSWTSAALFRRPLMSIFSEVYRVAPASNVKASKPTLYSLPRPAAQEVVLASVLSPLAACDLAAPFRAELFATDASEVKGGYTVAKAGVDLIRPLWRTASKKGGYSRLLSKEEAVLTRFEDREPFDLRIVAPTSQTDPGRPLAYYFDVLEVGSSNGQVSDFLSSWGRSVGPVFAVEVSPVYDLAQDRSFEWVLFLLHHRRVKCLLLVPPALQPPLQVLDVLRAFRCLALLLSARSCSVPALLLQVGSSELPSRPQWLRLVRLGASQGSTCFCAFGGSGCKGCKFLAFGLDLAPLSVPGCCGALPLKPSACQQPFLPRLLARALATELDRVVRRVSHVRALVRLHPDGLESCVLNDIVLSLRWEEGAAWSWRASAHINILEAASILRLIRALAPSGPCRVVILVDSAVSVPMFMVNFVLFDPCARTCVYEDYIDLFLIHDPSGDCATALG</sequence>
<keyword evidence="4" id="KW-1185">Reference proteome</keyword>
<evidence type="ECO:0000256" key="1">
    <source>
        <dbReference type="SAM" id="MobiDB-lite"/>
    </source>
</evidence>
<evidence type="ECO:0000313" key="4">
    <source>
        <dbReference type="Proteomes" id="UP000186817"/>
    </source>
</evidence>
<feature type="compositionally biased region" description="Basic and acidic residues" evidence="1">
    <location>
        <begin position="694"/>
        <end position="706"/>
    </location>
</feature>
<feature type="compositionally biased region" description="Low complexity" evidence="1">
    <location>
        <begin position="93"/>
        <end position="110"/>
    </location>
</feature>
<feature type="compositionally biased region" description="Low complexity" evidence="1">
    <location>
        <begin position="144"/>
        <end position="155"/>
    </location>
</feature>
<comment type="caution">
    <text evidence="3">The sequence shown here is derived from an EMBL/GenBank/DDBJ whole genome shotgun (WGS) entry which is preliminary data.</text>
</comment>
<feature type="compositionally biased region" description="Polar residues" evidence="1">
    <location>
        <begin position="111"/>
        <end position="121"/>
    </location>
</feature>
<gene>
    <name evidence="3" type="ORF">AK812_SmicGene43559</name>
</gene>
<feature type="compositionally biased region" description="Basic and acidic residues" evidence="1">
    <location>
        <begin position="29"/>
        <end position="67"/>
    </location>
</feature>
<keyword evidence="2" id="KW-0472">Membrane</keyword>
<keyword evidence="2" id="KW-0812">Transmembrane</keyword>
<protein>
    <submittedName>
        <fullName evidence="3">Uncharacterized protein</fullName>
    </submittedName>
</protein>
<feature type="region of interest" description="Disordered" evidence="1">
    <location>
        <begin position="1"/>
        <end position="158"/>
    </location>
</feature>
<feature type="compositionally biased region" description="Basic and acidic residues" evidence="1">
    <location>
        <begin position="713"/>
        <end position="728"/>
    </location>
</feature>
<feature type="region of interest" description="Disordered" evidence="1">
    <location>
        <begin position="1071"/>
        <end position="1091"/>
    </location>
</feature>
<organism evidence="3 4">
    <name type="scientific">Symbiodinium microadriaticum</name>
    <name type="common">Dinoflagellate</name>
    <name type="synonym">Zooxanthella microadriatica</name>
    <dbReference type="NCBI Taxonomy" id="2951"/>
    <lineage>
        <taxon>Eukaryota</taxon>
        <taxon>Sar</taxon>
        <taxon>Alveolata</taxon>
        <taxon>Dinophyceae</taxon>
        <taxon>Suessiales</taxon>
        <taxon>Symbiodiniaceae</taxon>
        <taxon>Symbiodinium</taxon>
    </lineage>
</organism>
<reference evidence="3 4" key="1">
    <citation type="submission" date="2016-02" db="EMBL/GenBank/DDBJ databases">
        <title>Genome analysis of coral dinoflagellate symbionts highlights evolutionary adaptations to a symbiotic lifestyle.</title>
        <authorList>
            <person name="Aranda M."/>
            <person name="Li Y."/>
            <person name="Liew Y.J."/>
            <person name="Baumgarten S."/>
            <person name="Simakov O."/>
            <person name="Wilson M."/>
            <person name="Piel J."/>
            <person name="Ashoor H."/>
            <person name="Bougouffa S."/>
            <person name="Bajic V.B."/>
            <person name="Ryu T."/>
            <person name="Ravasi T."/>
            <person name="Bayer T."/>
            <person name="Micklem G."/>
            <person name="Kim H."/>
            <person name="Bhak J."/>
            <person name="Lajeunesse T.C."/>
            <person name="Voolstra C.R."/>
        </authorList>
    </citation>
    <scope>NUCLEOTIDE SEQUENCE [LARGE SCALE GENOMIC DNA]</scope>
    <source>
        <strain evidence="3 4">CCMP2467</strain>
    </source>
</reference>
<proteinExistence type="predicted"/>
<feature type="region of interest" description="Disordered" evidence="1">
    <location>
        <begin position="694"/>
        <end position="728"/>
    </location>
</feature>
<feature type="region of interest" description="Disordered" evidence="1">
    <location>
        <begin position="496"/>
        <end position="515"/>
    </location>
</feature>
<name>A0A1Q9C0Q9_SYMMI</name>
<dbReference type="Proteomes" id="UP000186817">
    <property type="component" value="Unassembled WGS sequence"/>
</dbReference>
<evidence type="ECO:0000313" key="3">
    <source>
        <dbReference type="EMBL" id="OLP76497.1"/>
    </source>
</evidence>
<dbReference type="EMBL" id="LSRX01002008">
    <property type="protein sequence ID" value="OLP76497.1"/>
    <property type="molecule type" value="Genomic_DNA"/>
</dbReference>
<accession>A0A1Q9C0Q9</accession>
<feature type="compositionally biased region" description="Gly residues" evidence="1">
    <location>
        <begin position="134"/>
        <end position="143"/>
    </location>
</feature>
<evidence type="ECO:0000256" key="2">
    <source>
        <dbReference type="SAM" id="Phobius"/>
    </source>
</evidence>
<keyword evidence="2" id="KW-1133">Transmembrane helix</keyword>
<feature type="region of interest" description="Disordered" evidence="1">
    <location>
        <begin position="522"/>
        <end position="575"/>
    </location>
</feature>
<feature type="transmembrane region" description="Helical" evidence="2">
    <location>
        <begin position="407"/>
        <end position="433"/>
    </location>
</feature>